<dbReference type="InterPro" id="IPR000326">
    <property type="entry name" value="PAP2/HPO"/>
</dbReference>
<gene>
    <name evidence="3" type="ORF">OMP38_01040</name>
</gene>
<dbReference type="PANTHER" id="PTHR14969">
    <property type="entry name" value="SPHINGOSINE-1-PHOSPHATE PHOSPHOHYDROLASE"/>
    <property type="match status" value="1"/>
</dbReference>
<dbReference type="EMBL" id="JAPDHZ010000002">
    <property type="protein sequence ID" value="MDG0789596.1"/>
    <property type="molecule type" value="Genomic_DNA"/>
</dbReference>
<dbReference type="PANTHER" id="PTHR14969:SF13">
    <property type="entry name" value="AT30094P"/>
    <property type="match status" value="1"/>
</dbReference>
<evidence type="ECO:0000313" key="4">
    <source>
        <dbReference type="Proteomes" id="UP001153387"/>
    </source>
</evidence>
<feature type="transmembrane region" description="Helical" evidence="1">
    <location>
        <begin position="125"/>
        <end position="145"/>
    </location>
</feature>
<keyword evidence="1" id="KW-0472">Membrane</keyword>
<accession>A0A9X4KCQ0</accession>
<dbReference type="Proteomes" id="UP001153387">
    <property type="component" value="Unassembled WGS sequence"/>
</dbReference>
<dbReference type="RefSeq" id="WP_277563520.1">
    <property type="nucleotide sequence ID" value="NZ_JAPDHZ010000002.1"/>
</dbReference>
<protein>
    <submittedName>
        <fullName evidence="3">Phosphatase PAP2 family protein</fullName>
    </submittedName>
</protein>
<proteinExistence type="predicted"/>
<feature type="transmembrane region" description="Helical" evidence="1">
    <location>
        <begin position="157"/>
        <end position="175"/>
    </location>
</feature>
<evidence type="ECO:0000259" key="2">
    <source>
        <dbReference type="SMART" id="SM00014"/>
    </source>
</evidence>
<evidence type="ECO:0000313" key="3">
    <source>
        <dbReference type="EMBL" id="MDG0789596.1"/>
    </source>
</evidence>
<evidence type="ECO:0000256" key="1">
    <source>
        <dbReference type="SAM" id="Phobius"/>
    </source>
</evidence>
<dbReference type="InterPro" id="IPR036938">
    <property type="entry name" value="PAP2/HPO_sf"/>
</dbReference>
<dbReference type="SMART" id="SM00014">
    <property type="entry name" value="acidPPc"/>
    <property type="match status" value="1"/>
</dbReference>
<reference evidence="3 4" key="1">
    <citation type="submission" date="2022-10" db="EMBL/GenBank/DDBJ databases">
        <title>Comparative genomic analysis of Cohnella hashimotonis sp. nov., isolated from the International Space Station.</title>
        <authorList>
            <person name="Simpson A."/>
            <person name="Venkateswaran K."/>
        </authorList>
    </citation>
    <scope>NUCLEOTIDE SEQUENCE [LARGE SCALE GENOMIC DNA]</scope>
    <source>
        <strain evidence="3 4">DSM 18997</strain>
    </source>
</reference>
<comment type="caution">
    <text evidence="3">The sequence shown here is derived from an EMBL/GenBank/DDBJ whole genome shotgun (WGS) entry which is preliminary data.</text>
</comment>
<dbReference type="AlphaFoldDB" id="A0A9X4KCQ0"/>
<keyword evidence="1" id="KW-1133">Transmembrane helix</keyword>
<sequence>MTLTNAQKRTILIAIAVLAALFATITSLRAGGYAGWDVAAADAASTTRAPGWTSLWRTVNDMGRSAVIAAITLLSAACWWRLRSWKIAVSFIGVVLAAYVLQMMLKSAFGYERPDGAWGIAHDGYGYPSGNATIAAAMYGWWLLLGGLALRGRFWKNVVRALAIFLIAATGWSRIYFSVHYLSDVCAGLCVGGLCALASAILCFWRRT</sequence>
<feature type="transmembrane region" description="Helical" evidence="1">
    <location>
        <begin position="181"/>
        <end position="205"/>
    </location>
</feature>
<keyword evidence="4" id="KW-1185">Reference proteome</keyword>
<dbReference type="Pfam" id="PF01569">
    <property type="entry name" value="PAP2"/>
    <property type="match status" value="1"/>
</dbReference>
<organism evidence="3 4">
    <name type="scientific">Cohnella ginsengisoli</name>
    <dbReference type="NCBI Taxonomy" id="425004"/>
    <lineage>
        <taxon>Bacteria</taxon>
        <taxon>Bacillati</taxon>
        <taxon>Bacillota</taxon>
        <taxon>Bacilli</taxon>
        <taxon>Bacillales</taxon>
        <taxon>Paenibacillaceae</taxon>
        <taxon>Cohnella</taxon>
    </lineage>
</organism>
<dbReference type="Gene3D" id="1.20.144.10">
    <property type="entry name" value="Phosphatidic acid phosphatase type 2/haloperoxidase"/>
    <property type="match status" value="1"/>
</dbReference>
<name>A0A9X4KCQ0_9BACL</name>
<feature type="transmembrane region" description="Helical" evidence="1">
    <location>
        <begin position="62"/>
        <end position="80"/>
    </location>
</feature>
<keyword evidence="1" id="KW-0812">Transmembrane</keyword>
<feature type="transmembrane region" description="Helical" evidence="1">
    <location>
        <begin position="87"/>
        <end position="105"/>
    </location>
</feature>
<dbReference type="CDD" id="cd03392">
    <property type="entry name" value="PAP2_like_2"/>
    <property type="match status" value="1"/>
</dbReference>
<feature type="domain" description="Phosphatidic acid phosphatase type 2/haloperoxidase" evidence="2">
    <location>
        <begin position="91"/>
        <end position="200"/>
    </location>
</feature>
<dbReference type="SUPFAM" id="SSF48317">
    <property type="entry name" value="Acid phosphatase/Vanadium-dependent haloperoxidase"/>
    <property type="match status" value="1"/>
</dbReference>